<organism evidence="9">
    <name type="scientific">Callorhinchus milii</name>
    <name type="common">Ghost shark</name>
    <dbReference type="NCBI Taxonomy" id="7868"/>
    <lineage>
        <taxon>Eukaryota</taxon>
        <taxon>Metazoa</taxon>
        <taxon>Chordata</taxon>
        <taxon>Craniata</taxon>
        <taxon>Vertebrata</taxon>
        <taxon>Chondrichthyes</taxon>
        <taxon>Holocephali</taxon>
        <taxon>Chimaeriformes</taxon>
        <taxon>Callorhinchidae</taxon>
        <taxon>Callorhinchus</taxon>
    </lineage>
</organism>
<evidence type="ECO:0000313" key="10">
    <source>
        <dbReference type="Ensembl" id="ENSCMIP00000011807.1"/>
    </source>
</evidence>
<dbReference type="InterPro" id="IPR006879">
    <property type="entry name" value="YdjC-like"/>
</dbReference>
<dbReference type="GO" id="GO:0019213">
    <property type="term" value="F:deacetylase activity"/>
    <property type="evidence" value="ECO:0007669"/>
    <property type="project" value="TreeGrafter"/>
</dbReference>
<dbReference type="GO" id="GO:0005975">
    <property type="term" value="P:carbohydrate metabolic process"/>
    <property type="evidence" value="ECO:0007669"/>
    <property type="project" value="InterPro"/>
</dbReference>
<comment type="cofactor">
    <cofactor evidence="1">
        <name>Mg(2+)</name>
        <dbReference type="ChEBI" id="CHEBI:18420"/>
    </cofactor>
</comment>
<comment type="similarity">
    <text evidence="3">Belongs to the YdjC deacetylase family.</text>
</comment>
<evidence type="ECO:0000256" key="3">
    <source>
        <dbReference type="ARBA" id="ARBA00008843"/>
    </source>
</evidence>
<comment type="function">
    <text evidence="2">Probably catalyzes the deacetylation of acetylated carbohydrates an important step in the degradation of oligosaccharides.</text>
</comment>
<reference evidence="11" key="2">
    <citation type="journal article" date="2007" name="PLoS Biol.">
        <title>Survey sequencing and comparative analysis of the elephant shark (Callorhinchus milii) genome.</title>
        <authorList>
            <person name="Venkatesh B."/>
            <person name="Kirkness E.F."/>
            <person name="Loh Y.H."/>
            <person name="Halpern A.L."/>
            <person name="Lee A.P."/>
            <person name="Johnson J."/>
            <person name="Dandona N."/>
            <person name="Viswanathan L.D."/>
            <person name="Tay A."/>
            <person name="Venter J.C."/>
            <person name="Strausberg R.L."/>
            <person name="Brenner S."/>
        </authorList>
    </citation>
    <scope>NUCLEOTIDE SEQUENCE [LARGE SCALE GENOMIC DNA]</scope>
</reference>
<dbReference type="Pfam" id="PF04794">
    <property type="entry name" value="YdjC"/>
    <property type="match status" value="1"/>
</dbReference>
<dbReference type="Gene3D" id="3.20.20.370">
    <property type="entry name" value="Glycoside hydrolase/deacetylase"/>
    <property type="match status" value="1"/>
</dbReference>
<evidence type="ECO:0000256" key="7">
    <source>
        <dbReference type="ARBA" id="ARBA00022842"/>
    </source>
</evidence>
<reference evidence="9 11" key="3">
    <citation type="journal article" date="2014" name="Nature">
        <title>Elephant shark genome provides unique insights into gnathostome evolution.</title>
        <authorList>
            <consortium name="International Elephant Shark Genome Sequencing Consortium"/>
            <person name="Venkatesh B."/>
            <person name="Lee A.P."/>
            <person name="Ravi V."/>
            <person name="Maurya A.K."/>
            <person name="Lian M.M."/>
            <person name="Swann J.B."/>
            <person name="Ohta Y."/>
            <person name="Flajnik M.F."/>
            <person name="Sutoh Y."/>
            <person name="Kasahara M."/>
            <person name="Hoon S."/>
            <person name="Gangu V."/>
            <person name="Roy S.W."/>
            <person name="Irimia M."/>
            <person name="Korzh V."/>
            <person name="Kondrychyn I."/>
            <person name="Lim Z.W."/>
            <person name="Tay B.H."/>
            <person name="Tohari S."/>
            <person name="Kong K.W."/>
            <person name="Ho S."/>
            <person name="Lorente-Galdos B."/>
            <person name="Quilez J."/>
            <person name="Marques-Bonet T."/>
            <person name="Raney B.J."/>
            <person name="Ingham P.W."/>
            <person name="Tay A."/>
            <person name="Hillier L.W."/>
            <person name="Minx P."/>
            <person name="Boehm T."/>
            <person name="Wilson R.K."/>
            <person name="Brenner S."/>
            <person name="Warren W.C."/>
        </authorList>
    </citation>
    <scope>NUCLEOTIDE SEQUENCE</scope>
    <source>
        <tissue evidence="9">Intestine</tissue>
    </source>
</reference>
<evidence type="ECO:0000313" key="11">
    <source>
        <dbReference type="Proteomes" id="UP000314986"/>
    </source>
</evidence>
<dbReference type="SUPFAM" id="SSF88713">
    <property type="entry name" value="Glycoside hydrolase/deacetylase"/>
    <property type="match status" value="1"/>
</dbReference>
<dbReference type="AlphaFoldDB" id="V9L3L1"/>
<dbReference type="STRING" id="7868.ENSCMIP00000011807"/>
<sequence length="317" mass="35314">MPQPRVRLIVTGDDFGYCSRRNRGIVECFKAGAVSNASLLVNGNSAQEAATLASRHGIPLGLHANLSEGLPVAQPLRLGLSLLNKRGVFHGKMGFRDILKSGAIKLPEVDQELRAQVERFRELTGYLPHHMDGHQHVHVLPDIRDVFANVLSDYGIRFTRVPIEPGLRDCHWISHQLMAFYREVEEDAFSSMHVFRRHGIRWPDIYIGLTTMGKHMAVQSIQAAIGNATASQRLKENSLDIAFGGEMGSVPGDGSLTMELMVHPGYPSVPQEGGCGEGPDEFSQSRERLNELKTLKDPRLLKYYEENNILLCAFKHL</sequence>
<dbReference type="PANTHER" id="PTHR31609:SF1">
    <property type="entry name" value="CARBOHYDRATE DEACETYLASE"/>
    <property type="match status" value="1"/>
</dbReference>
<dbReference type="Proteomes" id="UP000314986">
    <property type="component" value="Unassembled WGS sequence"/>
</dbReference>
<keyword evidence="6" id="KW-0378">Hydrolase</keyword>
<dbReference type="FunFam" id="3.20.20.370:FF:000006">
    <property type="entry name" value="YdjC chitooligosaccharide deacetylase homolog"/>
    <property type="match status" value="1"/>
</dbReference>
<dbReference type="GeneTree" id="ENSGT00390000002575"/>
<dbReference type="KEGG" id="cmk:103171619"/>
<dbReference type="CDD" id="cd10806">
    <property type="entry name" value="YdjC_like_2"/>
    <property type="match status" value="1"/>
</dbReference>
<evidence type="ECO:0000256" key="6">
    <source>
        <dbReference type="ARBA" id="ARBA00022801"/>
    </source>
</evidence>
<dbReference type="Ensembl" id="ENSCMIT00000012092.1">
    <property type="protein sequence ID" value="ENSCMIP00000011807.1"/>
    <property type="gene ID" value="ENSCMIG00000006100.1"/>
</dbReference>
<reference evidence="11" key="1">
    <citation type="journal article" date="2006" name="Science">
        <title>Ancient noncoding elements conserved in the human genome.</title>
        <authorList>
            <person name="Venkatesh B."/>
            <person name="Kirkness E.F."/>
            <person name="Loh Y.H."/>
            <person name="Halpern A.L."/>
            <person name="Lee A.P."/>
            <person name="Johnson J."/>
            <person name="Dandona N."/>
            <person name="Viswanathan L.D."/>
            <person name="Tay A."/>
            <person name="Venter J.C."/>
            <person name="Strausberg R.L."/>
            <person name="Brenner S."/>
        </authorList>
    </citation>
    <scope>NUCLEOTIDE SEQUENCE [LARGE SCALE GENOMIC DNA]</scope>
</reference>
<dbReference type="OMA" id="GLHNCDW"/>
<gene>
    <name evidence="10" type="primary">ydjc</name>
</gene>
<dbReference type="OrthoDB" id="8908051at2759"/>
<dbReference type="EMBL" id="JW873523">
    <property type="protein sequence ID" value="AFP06040.1"/>
    <property type="molecule type" value="mRNA"/>
</dbReference>
<accession>V9L3L1</accession>
<evidence type="ECO:0000256" key="8">
    <source>
        <dbReference type="ARBA" id="ARBA00023277"/>
    </source>
</evidence>
<evidence type="ECO:0000313" key="9">
    <source>
        <dbReference type="EMBL" id="AFP06040.1"/>
    </source>
</evidence>
<protein>
    <recommendedName>
        <fullName evidence="4">Carbohydrate deacetylase</fullName>
    </recommendedName>
</protein>
<reference evidence="10" key="4">
    <citation type="submission" date="2025-05" db="UniProtKB">
        <authorList>
            <consortium name="Ensembl"/>
        </authorList>
    </citation>
    <scope>IDENTIFICATION</scope>
</reference>
<dbReference type="CTD" id="150223"/>
<keyword evidence="7" id="KW-0460">Magnesium</keyword>
<dbReference type="InterPro" id="IPR011330">
    <property type="entry name" value="Glyco_hydro/deAcase_b/a-brl"/>
</dbReference>
<evidence type="ECO:0000256" key="4">
    <source>
        <dbReference type="ARBA" id="ARBA00018477"/>
    </source>
</evidence>
<proteinExistence type="evidence at transcript level"/>
<dbReference type="PANTHER" id="PTHR31609">
    <property type="entry name" value="YDJC DEACETYLASE FAMILY MEMBER"/>
    <property type="match status" value="1"/>
</dbReference>
<evidence type="ECO:0000256" key="1">
    <source>
        <dbReference type="ARBA" id="ARBA00001946"/>
    </source>
</evidence>
<dbReference type="RefSeq" id="XP_007882600.1">
    <property type="nucleotide sequence ID" value="XM_007884409.2"/>
</dbReference>
<dbReference type="GO" id="GO:0016787">
    <property type="term" value="F:hydrolase activity"/>
    <property type="evidence" value="ECO:0007669"/>
    <property type="project" value="UniProtKB-KW"/>
</dbReference>
<evidence type="ECO:0000256" key="5">
    <source>
        <dbReference type="ARBA" id="ARBA00022723"/>
    </source>
</evidence>
<dbReference type="GO" id="GO:0046872">
    <property type="term" value="F:metal ion binding"/>
    <property type="evidence" value="ECO:0007669"/>
    <property type="project" value="UniProtKB-KW"/>
</dbReference>
<keyword evidence="8" id="KW-0119">Carbohydrate metabolism</keyword>
<keyword evidence="5" id="KW-0479">Metal-binding</keyword>
<keyword evidence="11" id="KW-1185">Reference proteome</keyword>
<dbReference type="GeneID" id="103171619"/>
<evidence type="ECO:0000256" key="2">
    <source>
        <dbReference type="ARBA" id="ARBA00003451"/>
    </source>
</evidence>
<name>V9L3L1_CALMI</name>